<evidence type="ECO:0000259" key="4">
    <source>
        <dbReference type="PROSITE" id="PS51071"/>
    </source>
</evidence>
<keyword evidence="2" id="KW-0238">DNA-binding</keyword>
<dbReference type="GO" id="GO:0003700">
    <property type="term" value="F:DNA-binding transcription factor activity"/>
    <property type="evidence" value="ECO:0007669"/>
    <property type="project" value="InterPro"/>
</dbReference>
<dbReference type="AlphaFoldDB" id="A0AAW5BM48"/>
<dbReference type="Gene3D" id="1.10.10.10">
    <property type="entry name" value="Winged helix-like DNA-binding domain superfamily/Winged helix DNA-binding domain"/>
    <property type="match status" value="1"/>
</dbReference>
<dbReference type="InterPro" id="IPR047640">
    <property type="entry name" value="RpiR-like"/>
</dbReference>
<keyword evidence="8" id="KW-1185">Reference proteome</keyword>
<dbReference type="Pfam" id="PF01380">
    <property type="entry name" value="SIS"/>
    <property type="match status" value="1"/>
</dbReference>
<evidence type="ECO:0000256" key="1">
    <source>
        <dbReference type="ARBA" id="ARBA00023015"/>
    </source>
</evidence>
<dbReference type="PANTHER" id="PTHR30514">
    <property type="entry name" value="GLUCOKINASE"/>
    <property type="match status" value="1"/>
</dbReference>
<name>A0AAW5BM48_9FIRM</name>
<evidence type="ECO:0000256" key="3">
    <source>
        <dbReference type="ARBA" id="ARBA00023163"/>
    </source>
</evidence>
<reference evidence="7 8" key="1">
    <citation type="journal article" date="2020" name="Cell Host Microbe">
        <title>Functional and Genomic Variation between Human-Derived Isolates of Lachnospiraceae Reveals Inter- and Intra-Species Diversity.</title>
        <authorList>
            <person name="Sorbara M.T."/>
            <person name="Littmann E.R."/>
            <person name="Fontana E."/>
            <person name="Moody T.U."/>
            <person name="Kohout C.E."/>
            <person name="Gjonbalaj M."/>
            <person name="Eaton V."/>
            <person name="Seok R."/>
            <person name="Leiner I.M."/>
            <person name="Pamer E.G."/>
        </authorList>
    </citation>
    <scope>NUCLEOTIDE SEQUENCE [LARGE SCALE GENOMIC DNA]</scope>
    <source>
        <strain evidence="7 8">MSK.1.17</strain>
    </source>
</reference>
<evidence type="ECO:0000259" key="5">
    <source>
        <dbReference type="PROSITE" id="PS51464"/>
    </source>
</evidence>
<reference evidence="7" key="2">
    <citation type="submission" date="2020-02" db="EMBL/GenBank/DDBJ databases">
        <authorList>
            <person name="Littmann E."/>
            <person name="Sorbara M."/>
        </authorList>
    </citation>
    <scope>NUCLEOTIDE SEQUENCE</scope>
    <source>
        <strain evidence="7">MSK.1.17</strain>
    </source>
</reference>
<dbReference type="InterPro" id="IPR000281">
    <property type="entry name" value="HTH_RpiR"/>
</dbReference>
<sequence length="295" mass="32228">MAKPLEYEIKRIYASLRKSEQKAADYYLGYDGPAETMSIAAMARAAGVSQPTVMRFVKALGLEGFKEFKYQVLKASMGGNGSGTGEEGGGRSEDVLRYGYEISAQDRPEEVPGRVVAQSVSYLDDALKHISPSSINRAAEIICGARQIAVYYVENSASVAGDLVTKLMYLGFNCIMYNDIYLQHISAGNLDSRDVAIGISYSGSSKNTVDVMKLAKKKGAATIAITNFEHSLIAGYADILLCTSSQQLLYGNAIFSRMSQTAVVDMIYMGIILRDYGHFTGKLDESSRIIRRQAY</sequence>
<dbReference type="InterPro" id="IPR001347">
    <property type="entry name" value="SIS_dom"/>
</dbReference>
<gene>
    <name evidence="7" type="ORF">G5B36_12095</name>
    <name evidence="6" type="ORF">L0N08_07815</name>
</gene>
<comment type="caution">
    <text evidence="6">The sequence shown here is derived from an EMBL/GenBank/DDBJ whole genome shotgun (WGS) entry which is preliminary data.</text>
</comment>
<feature type="domain" description="SIS" evidence="5">
    <location>
        <begin position="138"/>
        <end position="277"/>
    </location>
</feature>
<dbReference type="Proteomes" id="UP001299608">
    <property type="component" value="Unassembled WGS sequence"/>
</dbReference>
<dbReference type="Gene3D" id="3.40.50.10490">
    <property type="entry name" value="Glucose-6-phosphate isomerase like protein, domain 1"/>
    <property type="match status" value="1"/>
</dbReference>
<evidence type="ECO:0000313" key="7">
    <source>
        <dbReference type="EMBL" id="NSJ49439.1"/>
    </source>
</evidence>
<dbReference type="RefSeq" id="WP_117558785.1">
    <property type="nucleotide sequence ID" value="NZ_JAAITT010000015.1"/>
</dbReference>
<dbReference type="SUPFAM" id="SSF53697">
    <property type="entry name" value="SIS domain"/>
    <property type="match status" value="1"/>
</dbReference>
<proteinExistence type="predicted"/>
<dbReference type="EMBL" id="JAAITT010000015">
    <property type="protein sequence ID" value="NSJ49439.1"/>
    <property type="molecule type" value="Genomic_DNA"/>
</dbReference>
<dbReference type="EMBL" id="JAKNGE010000008">
    <property type="protein sequence ID" value="MCG4745311.1"/>
    <property type="molecule type" value="Genomic_DNA"/>
</dbReference>
<dbReference type="InterPro" id="IPR046348">
    <property type="entry name" value="SIS_dom_sf"/>
</dbReference>
<dbReference type="CDD" id="cd05013">
    <property type="entry name" value="SIS_RpiR"/>
    <property type="match status" value="1"/>
</dbReference>
<dbReference type="PROSITE" id="PS51071">
    <property type="entry name" value="HTH_RPIR"/>
    <property type="match status" value="1"/>
</dbReference>
<protein>
    <submittedName>
        <fullName evidence="6">MurR/RpiR family transcriptional regulator</fullName>
    </submittedName>
</protein>
<feature type="domain" description="HTH rpiR-type" evidence="4">
    <location>
        <begin position="3"/>
        <end position="79"/>
    </location>
</feature>
<dbReference type="InterPro" id="IPR036388">
    <property type="entry name" value="WH-like_DNA-bd_sf"/>
</dbReference>
<dbReference type="GO" id="GO:1901135">
    <property type="term" value="P:carbohydrate derivative metabolic process"/>
    <property type="evidence" value="ECO:0007669"/>
    <property type="project" value="InterPro"/>
</dbReference>
<dbReference type="GO" id="GO:0003677">
    <property type="term" value="F:DNA binding"/>
    <property type="evidence" value="ECO:0007669"/>
    <property type="project" value="UniProtKB-KW"/>
</dbReference>
<dbReference type="Proteomes" id="UP000669239">
    <property type="component" value="Unassembled WGS sequence"/>
</dbReference>
<evidence type="ECO:0000256" key="2">
    <source>
        <dbReference type="ARBA" id="ARBA00023125"/>
    </source>
</evidence>
<reference evidence="6" key="3">
    <citation type="submission" date="2022-01" db="EMBL/GenBank/DDBJ databases">
        <title>Collection of gut derived symbiotic bacterial strains cultured from healthy donors.</title>
        <authorList>
            <person name="Lin H."/>
            <person name="Kohout C."/>
            <person name="Waligurski E."/>
            <person name="Pamer E.G."/>
        </authorList>
    </citation>
    <scope>NUCLEOTIDE SEQUENCE</scope>
    <source>
        <strain evidence="6">DFI.6.55</strain>
    </source>
</reference>
<accession>A0AAW5BM48</accession>
<evidence type="ECO:0000313" key="6">
    <source>
        <dbReference type="EMBL" id="MCG4745311.1"/>
    </source>
</evidence>
<keyword evidence="3" id="KW-0804">Transcription</keyword>
<evidence type="ECO:0000313" key="9">
    <source>
        <dbReference type="Proteomes" id="UP001299608"/>
    </source>
</evidence>
<evidence type="ECO:0000313" key="8">
    <source>
        <dbReference type="Proteomes" id="UP000669239"/>
    </source>
</evidence>
<keyword evidence="1" id="KW-0805">Transcription regulation</keyword>
<dbReference type="PROSITE" id="PS51464">
    <property type="entry name" value="SIS"/>
    <property type="match status" value="1"/>
</dbReference>
<dbReference type="SUPFAM" id="SSF46689">
    <property type="entry name" value="Homeodomain-like"/>
    <property type="match status" value="1"/>
</dbReference>
<dbReference type="Pfam" id="PF01418">
    <property type="entry name" value="HTH_6"/>
    <property type="match status" value="1"/>
</dbReference>
<dbReference type="InterPro" id="IPR009057">
    <property type="entry name" value="Homeodomain-like_sf"/>
</dbReference>
<organism evidence="6 9">
    <name type="scientific">Enterocloster aldenensis</name>
    <dbReference type="NCBI Taxonomy" id="358742"/>
    <lineage>
        <taxon>Bacteria</taxon>
        <taxon>Bacillati</taxon>
        <taxon>Bacillota</taxon>
        <taxon>Clostridia</taxon>
        <taxon>Lachnospirales</taxon>
        <taxon>Lachnospiraceae</taxon>
        <taxon>Enterocloster</taxon>
    </lineage>
</organism>
<dbReference type="GO" id="GO:0097367">
    <property type="term" value="F:carbohydrate derivative binding"/>
    <property type="evidence" value="ECO:0007669"/>
    <property type="project" value="InterPro"/>
</dbReference>
<dbReference type="InterPro" id="IPR035472">
    <property type="entry name" value="RpiR-like_SIS"/>
</dbReference>
<dbReference type="PANTHER" id="PTHR30514:SF1">
    <property type="entry name" value="HTH-TYPE TRANSCRIPTIONAL REGULATOR HEXR-RELATED"/>
    <property type="match status" value="1"/>
</dbReference>